<sequence>MPADSQVPEPGQPDPHPSWGPPPSGWDGQPDVPSGAGPDPAHRFQQPFRQPAKPGVIELRPLGFGDLLDATFAVIRLAPIPTLLNAVLVQLLPALLALWLLLPWFTGFEVSLDPGLSSPAEVLQGLERSWPSLAAGFGGYLVVQLLAGVLVVGPSTVAAMRATLGLRTGWGASLALSSRAMIRLAAWNLLAGAAVLLVLALSVAGAVALARPLGLAAAGILLVLWLLALLPLYVWLAIKLCFGPVELVARSMGIGAAIASSWRLVRGSWWRILGILLVVGIVLGLLSGLVIQILDVATGQFVSGSNAALGVWVGVAAQAVVGALSTVLGQVMVTLLHVDARIRHERLDLVLEAESRTGPPHPIPGHGARTIRPPR</sequence>
<evidence type="ECO:0000256" key="2">
    <source>
        <dbReference type="SAM" id="Phobius"/>
    </source>
</evidence>
<feature type="transmembrane region" description="Helical" evidence="2">
    <location>
        <begin position="83"/>
        <end position="105"/>
    </location>
</feature>
<evidence type="ECO:0008006" key="5">
    <source>
        <dbReference type="Google" id="ProtNLM"/>
    </source>
</evidence>
<keyword evidence="4" id="KW-1185">Reference proteome</keyword>
<accession>A0ABS4WGP9</accession>
<feature type="transmembrane region" description="Helical" evidence="2">
    <location>
        <begin position="311"/>
        <end position="336"/>
    </location>
</feature>
<keyword evidence="2" id="KW-1133">Transmembrane helix</keyword>
<dbReference type="EMBL" id="JAGIOE010000001">
    <property type="protein sequence ID" value="MBP2375381.1"/>
    <property type="molecule type" value="Genomic_DNA"/>
</dbReference>
<feature type="transmembrane region" description="Helical" evidence="2">
    <location>
        <begin position="269"/>
        <end position="291"/>
    </location>
</feature>
<dbReference type="Proteomes" id="UP000766570">
    <property type="component" value="Unassembled WGS sequence"/>
</dbReference>
<organism evidence="3 4">
    <name type="scientific">Paeniglutamicibacter psychrophenolicus</name>
    <dbReference type="NCBI Taxonomy" id="257454"/>
    <lineage>
        <taxon>Bacteria</taxon>
        <taxon>Bacillati</taxon>
        <taxon>Actinomycetota</taxon>
        <taxon>Actinomycetes</taxon>
        <taxon>Micrococcales</taxon>
        <taxon>Micrococcaceae</taxon>
        <taxon>Paeniglutamicibacter</taxon>
    </lineage>
</organism>
<comment type="caution">
    <text evidence="3">The sequence shown here is derived from an EMBL/GenBank/DDBJ whole genome shotgun (WGS) entry which is preliminary data.</text>
</comment>
<feature type="transmembrane region" description="Helical" evidence="2">
    <location>
        <begin position="137"/>
        <end position="164"/>
    </location>
</feature>
<reference evidence="3 4" key="1">
    <citation type="submission" date="2021-03" db="EMBL/GenBank/DDBJ databases">
        <title>Sequencing the genomes of 1000 actinobacteria strains.</title>
        <authorList>
            <person name="Klenk H.-P."/>
        </authorList>
    </citation>
    <scope>NUCLEOTIDE SEQUENCE [LARGE SCALE GENOMIC DNA]</scope>
    <source>
        <strain evidence="3 4">DSM 15454</strain>
    </source>
</reference>
<protein>
    <recommendedName>
        <fullName evidence="5">Glycerophosphoryl diester phosphodiesterase membrane domain-containing protein</fullName>
    </recommendedName>
</protein>
<evidence type="ECO:0000256" key="1">
    <source>
        <dbReference type="SAM" id="MobiDB-lite"/>
    </source>
</evidence>
<name>A0ABS4WGP9_9MICC</name>
<keyword evidence="2" id="KW-0472">Membrane</keyword>
<feature type="region of interest" description="Disordered" evidence="1">
    <location>
        <begin position="1"/>
        <end position="47"/>
    </location>
</feature>
<gene>
    <name evidence="3" type="ORF">JOF46_003293</name>
</gene>
<feature type="transmembrane region" description="Helical" evidence="2">
    <location>
        <begin position="215"/>
        <end position="242"/>
    </location>
</feature>
<feature type="transmembrane region" description="Helical" evidence="2">
    <location>
        <begin position="185"/>
        <end position="209"/>
    </location>
</feature>
<evidence type="ECO:0000313" key="3">
    <source>
        <dbReference type="EMBL" id="MBP2375381.1"/>
    </source>
</evidence>
<feature type="compositionally biased region" description="Pro residues" evidence="1">
    <location>
        <begin position="10"/>
        <end position="24"/>
    </location>
</feature>
<evidence type="ECO:0000313" key="4">
    <source>
        <dbReference type="Proteomes" id="UP000766570"/>
    </source>
</evidence>
<feature type="region of interest" description="Disordered" evidence="1">
    <location>
        <begin position="355"/>
        <end position="375"/>
    </location>
</feature>
<proteinExistence type="predicted"/>
<dbReference type="RefSeq" id="WP_209908958.1">
    <property type="nucleotide sequence ID" value="NZ_BAAAMI010000007.1"/>
</dbReference>
<keyword evidence="2" id="KW-0812">Transmembrane</keyword>